<keyword evidence="2" id="KW-0547">Nucleotide-binding</keyword>
<dbReference type="Proteomes" id="UP001247542">
    <property type="component" value="Unassembled WGS sequence"/>
</dbReference>
<evidence type="ECO:0000256" key="2">
    <source>
        <dbReference type="ARBA" id="ARBA00022741"/>
    </source>
</evidence>
<dbReference type="PANTHER" id="PTHR42794:SF1">
    <property type="entry name" value="HEMIN IMPORT ATP-BINDING PROTEIN HMUV"/>
    <property type="match status" value="1"/>
</dbReference>
<evidence type="ECO:0000259" key="5">
    <source>
        <dbReference type="PROSITE" id="PS50893"/>
    </source>
</evidence>
<dbReference type="Pfam" id="PF00005">
    <property type="entry name" value="ABC_tran"/>
    <property type="match status" value="1"/>
</dbReference>
<evidence type="ECO:0000313" key="7">
    <source>
        <dbReference type="Proteomes" id="UP001247542"/>
    </source>
</evidence>
<dbReference type="GO" id="GO:0005524">
    <property type="term" value="F:ATP binding"/>
    <property type="evidence" value="ECO:0007669"/>
    <property type="project" value="UniProtKB-KW"/>
</dbReference>
<sequence>MKTVGNVGRPVEVETVGNVGSPVEMEMVGNKKIVEANNVSFSYGSNQVLDSVDFYAHEGELIGLLGPNGTGKTTLLKTLCGDLPLQRGRVLLRGREVSDYAPKELARTRAVMPQTSAFPFAFLVQDIVQMGCTPWGVTKEEVRVVVQDALRTAGVEHLKDREVTQLSGGETARVTFARVLAQRANLIFLDEPTAALDVAHQERLMANCCELVEEGRTVIAVMHDIQLAAAYCTKIALMKDGRIAAFGEPKDVLTARALEEAYGWPIRVEQLPGGELVFLPKKQRLPKKGAST</sequence>
<evidence type="ECO:0000313" key="6">
    <source>
        <dbReference type="EMBL" id="MDT3767986.1"/>
    </source>
</evidence>
<name>A0ABU3ICA6_9ACTO</name>
<dbReference type="Gene3D" id="3.40.50.300">
    <property type="entry name" value="P-loop containing nucleotide triphosphate hydrolases"/>
    <property type="match status" value="1"/>
</dbReference>
<dbReference type="SUPFAM" id="SSF52540">
    <property type="entry name" value="P-loop containing nucleoside triphosphate hydrolases"/>
    <property type="match status" value="1"/>
</dbReference>
<keyword evidence="3 6" id="KW-0067">ATP-binding</keyword>
<dbReference type="InterPro" id="IPR027417">
    <property type="entry name" value="P-loop_NTPase"/>
</dbReference>
<reference evidence="6 7" key="1">
    <citation type="submission" date="2023-06" db="EMBL/GenBank/DDBJ databases">
        <title>Draft genome sequence of Gleimia hominis type strain CCUG 57540T.</title>
        <authorList>
            <person name="Salva-Serra F."/>
            <person name="Cardew S."/>
            <person name="Jensie Markopoulos S."/>
            <person name="Ohlen M."/>
            <person name="Inganas E."/>
            <person name="Svensson-Stadler L."/>
            <person name="Moore E.R.B."/>
        </authorList>
    </citation>
    <scope>NUCLEOTIDE SEQUENCE [LARGE SCALE GENOMIC DNA]</scope>
    <source>
        <strain evidence="6 7">CCUG 57540</strain>
    </source>
</reference>
<evidence type="ECO:0000256" key="3">
    <source>
        <dbReference type="ARBA" id="ARBA00022840"/>
    </source>
</evidence>
<evidence type="ECO:0000256" key="4">
    <source>
        <dbReference type="ARBA" id="ARBA00022967"/>
    </source>
</evidence>
<feature type="domain" description="ABC transporter" evidence="5">
    <location>
        <begin position="34"/>
        <end position="265"/>
    </location>
</feature>
<dbReference type="SMART" id="SM00382">
    <property type="entry name" value="AAA"/>
    <property type="match status" value="1"/>
</dbReference>
<gene>
    <name evidence="6" type="ORF">QS713_07940</name>
</gene>
<keyword evidence="1" id="KW-0813">Transport</keyword>
<dbReference type="InterPro" id="IPR003439">
    <property type="entry name" value="ABC_transporter-like_ATP-bd"/>
</dbReference>
<dbReference type="RefSeq" id="WP_313274249.1">
    <property type="nucleotide sequence ID" value="NZ_JASXSX010000004.1"/>
</dbReference>
<evidence type="ECO:0000256" key="1">
    <source>
        <dbReference type="ARBA" id="ARBA00022448"/>
    </source>
</evidence>
<accession>A0ABU3ICA6</accession>
<dbReference type="InterPro" id="IPR003593">
    <property type="entry name" value="AAA+_ATPase"/>
</dbReference>
<dbReference type="CDD" id="cd03214">
    <property type="entry name" value="ABC_Iron-Siderophores_B12_Hemin"/>
    <property type="match status" value="1"/>
</dbReference>
<dbReference type="PROSITE" id="PS50893">
    <property type="entry name" value="ABC_TRANSPORTER_2"/>
    <property type="match status" value="1"/>
</dbReference>
<keyword evidence="7" id="KW-1185">Reference proteome</keyword>
<proteinExistence type="predicted"/>
<comment type="caution">
    <text evidence="6">The sequence shown here is derived from an EMBL/GenBank/DDBJ whole genome shotgun (WGS) entry which is preliminary data.</text>
</comment>
<organism evidence="6 7">
    <name type="scientific">Gleimia hominis</name>
    <dbReference type="NCBI Taxonomy" id="595468"/>
    <lineage>
        <taxon>Bacteria</taxon>
        <taxon>Bacillati</taxon>
        <taxon>Actinomycetota</taxon>
        <taxon>Actinomycetes</taxon>
        <taxon>Actinomycetales</taxon>
        <taxon>Actinomycetaceae</taxon>
        <taxon>Gleimia</taxon>
    </lineage>
</organism>
<keyword evidence="4" id="KW-1278">Translocase</keyword>
<dbReference type="EMBL" id="JASXSX010000004">
    <property type="protein sequence ID" value="MDT3767986.1"/>
    <property type="molecule type" value="Genomic_DNA"/>
</dbReference>
<protein>
    <submittedName>
        <fullName evidence="6">Heme ABC transporter ATP-binding protein</fullName>
    </submittedName>
</protein>
<dbReference type="PANTHER" id="PTHR42794">
    <property type="entry name" value="HEMIN IMPORT ATP-BINDING PROTEIN HMUV"/>
    <property type="match status" value="1"/>
</dbReference>
<dbReference type="NCBIfam" id="NF010068">
    <property type="entry name" value="PRK13548.1"/>
    <property type="match status" value="1"/>
</dbReference>